<keyword evidence="3" id="KW-0472">Membrane</keyword>
<keyword evidence="1" id="KW-0732">Signal</keyword>
<evidence type="ECO:0000313" key="5">
    <source>
        <dbReference type="Proteomes" id="UP000830729"/>
    </source>
</evidence>
<keyword evidence="3" id="KW-1133">Transmembrane helix</keyword>
<feature type="region of interest" description="Disordered" evidence="2">
    <location>
        <begin position="510"/>
        <end position="530"/>
    </location>
</feature>
<name>A0A8U0HWB6_9EURY</name>
<dbReference type="InterPro" id="IPR026371">
    <property type="entry name" value="PGF_CTERM"/>
</dbReference>
<dbReference type="AlphaFoldDB" id="A0A8U0HWB6"/>
<evidence type="ECO:0000256" key="2">
    <source>
        <dbReference type="SAM" id="MobiDB-lite"/>
    </source>
</evidence>
<keyword evidence="5" id="KW-1185">Reference proteome</keyword>
<feature type="region of interest" description="Disordered" evidence="2">
    <location>
        <begin position="940"/>
        <end position="1001"/>
    </location>
</feature>
<dbReference type="EMBL" id="CP096659">
    <property type="protein sequence ID" value="UPV74976.1"/>
    <property type="molecule type" value="Genomic_DNA"/>
</dbReference>
<evidence type="ECO:0000313" key="4">
    <source>
        <dbReference type="EMBL" id="UPV74976.1"/>
    </source>
</evidence>
<dbReference type="GO" id="GO:0030115">
    <property type="term" value="C:S-layer"/>
    <property type="evidence" value="ECO:0007669"/>
    <property type="project" value="UniProtKB-SubCell"/>
</dbReference>
<dbReference type="GeneID" id="72184065"/>
<feature type="transmembrane region" description="Helical" evidence="3">
    <location>
        <begin position="1020"/>
        <end position="1040"/>
    </location>
</feature>
<dbReference type="InterPro" id="IPR013783">
    <property type="entry name" value="Ig-like_fold"/>
</dbReference>
<dbReference type="NCBIfam" id="TIGR04126">
    <property type="entry name" value="PGF_CTERM"/>
    <property type="match status" value="1"/>
</dbReference>
<sequence>MSVGNTAPSVSVPDATINDTASASTIEVAYNARGHADLSDLKLRVAGPNFTAEATKSSKAGINQTLSSTSDVVAFTIPKDAYGGGAFRFSAFLFNESSGEIVADDFSTVTVESPVSVSNVSVSPSTAYAENNVSVEVTLDNGGSSAEPFTVAVSAGRERVRRVTVPAGGTTETFNVSFEEAGERYVRVNVEPTKSVTIEPNPIETRAVTASETALKTYQNVTVNATLHNPTSSSVSKSVELEAYDPDYGFRTLVATETVTLDAGETRNVSFVRHFEYATTKRFYVSSKSTEQINVTENPVNVLTDETTVGSDVSAGESSEINVSLYNSGERTASKLVFLEWGGSKQLVGNVTVDPGQTETVSFSPTFDVGGTHPISVNERGVGVVNVSVPSVTVTSYDVAATDVYLADDIETSATVENTGGSAREFVVTAVAERRNEDSWRYRSKTVSVGAGENRTVNLTASVYRPGTYDVRVNERAPTAVTAEYAVKTRSASLSADVVSVGENVTVTQTYENPTNETRSRRVSVSAYSRDGSSQYESRELVLGSGKTATETFNFSFESTGRKYVWFNQTSHQLIVRNETGGTPNLTLSRVYPPSNPVNNTTAGVYAEVTNDGDGAAVRSVNLTIDGAVVDSRSIYVPANESASVFLEHRFTEEGNFSGAIVFGDGKRHTFDGTVRGSVLVSDSVSVDFLGGTRPSTSPTAHAEYNGGFVNAWLSSGDRYDYDLSELGVDNSSRFEISFTVRNYTPRTVIGRGQGLEWTTSEGPTENTTNVTVEVQPSQLDYKTEFSGSYPSSPAEWSANVKNDSADIGFDAAVMLGVGTVQDGLAGENASAVTGMQVTTDAQMYSMPRYVDGSDGTRPHLEISLAAPHRTAEGRLNYGHYDAFLPNSLLDAWGVTDPKSQLQASFTGQDVHSDVTVVKSGAYVNVSLHYSTGTLTIAKRSSSSDDASGASASVGGIGGTSADETTTETTAAATTTVKPTPMETSTATTTGAAPTTETTATYTTEAATTETATASSDGGVPGFGASVTLVSIVAGALLALRRSDRA</sequence>
<evidence type="ECO:0000256" key="1">
    <source>
        <dbReference type="ARBA" id="ARBA00022729"/>
    </source>
</evidence>
<dbReference type="Gene3D" id="2.60.40.10">
    <property type="entry name" value="Immunoglobulins"/>
    <property type="match status" value="2"/>
</dbReference>
<evidence type="ECO:0000256" key="3">
    <source>
        <dbReference type="SAM" id="Phobius"/>
    </source>
</evidence>
<protein>
    <submittedName>
        <fullName evidence="4">PGF-CTERM sorting domain-containing protein</fullName>
    </submittedName>
</protein>
<keyword evidence="3" id="KW-0812">Transmembrane</keyword>
<organism evidence="4 5">
    <name type="scientific">Halorussus limi</name>
    <dbReference type="NCBI Taxonomy" id="2938695"/>
    <lineage>
        <taxon>Archaea</taxon>
        <taxon>Methanobacteriati</taxon>
        <taxon>Methanobacteriota</taxon>
        <taxon>Stenosarchaea group</taxon>
        <taxon>Halobacteria</taxon>
        <taxon>Halobacteriales</taxon>
        <taxon>Haladaptataceae</taxon>
        <taxon>Halorussus</taxon>
    </lineage>
</organism>
<gene>
    <name evidence="4" type="ORF">M0R89_02660</name>
</gene>
<dbReference type="GO" id="GO:0005886">
    <property type="term" value="C:plasma membrane"/>
    <property type="evidence" value="ECO:0007669"/>
    <property type="project" value="UniProtKB-SubCell"/>
</dbReference>
<feature type="compositionally biased region" description="Low complexity" evidence="2">
    <location>
        <begin position="983"/>
        <end position="1001"/>
    </location>
</feature>
<dbReference type="RefSeq" id="WP_248651019.1">
    <property type="nucleotide sequence ID" value="NZ_CP096659.1"/>
</dbReference>
<dbReference type="Proteomes" id="UP000830729">
    <property type="component" value="Chromosome"/>
</dbReference>
<reference evidence="4 5" key="1">
    <citation type="submission" date="2022-04" db="EMBL/GenBank/DDBJ databases">
        <title>Diverse halophilic archaea isolated from saline environments.</title>
        <authorList>
            <person name="Cui H.-L."/>
        </authorList>
    </citation>
    <scope>NUCLEOTIDE SEQUENCE [LARGE SCALE GENOMIC DNA]</scope>
    <source>
        <strain evidence="4 5">XZYJT49</strain>
    </source>
</reference>
<dbReference type="KEGG" id="halx:M0R89_02660"/>
<feature type="compositionally biased region" description="Low complexity" evidence="2">
    <location>
        <begin position="944"/>
        <end position="976"/>
    </location>
</feature>
<accession>A0A8U0HWB6</accession>
<proteinExistence type="predicted"/>